<dbReference type="AlphaFoldDB" id="X1HQY6"/>
<evidence type="ECO:0000256" key="4">
    <source>
        <dbReference type="ARBA" id="ARBA00022989"/>
    </source>
</evidence>
<dbReference type="GO" id="GO:0016020">
    <property type="term" value="C:membrane"/>
    <property type="evidence" value="ECO:0007669"/>
    <property type="project" value="UniProtKB-SubCell"/>
</dbReference>
<evidence type="ECO:0000256" key="3">
    <source>
        <dbReference type="ARBA" id="ARBA00022692"/>
    </source>
</evidence>
<dbReference type="PANTHER" id="PTHR42948">
    <property type="entry name" value="TRANSPORTER"/>
    <property type="match status" value="1"/>
</dbReference>
<dbReference type="PANTHER" id="PTHR42948:SF1">
    <property type="entry name" value="TRANSPORTER"/>
    <property type="match status" value="1"/>
</dbReference>
<dbReference type="PRINTS" id="PR00176">
    <property type="entry name" value="NANEUSMPORT"/>
</dbReference>
<name>X1HQY6_9ZZZZ</name>
<proteinExistence type="predicted"/>
<feature type="transmembrane region" description="Helical" evidence="6">
    <location>
        <begin position="179"/>
        <end position="202"/>
    </location>
</feature>
<dbReference type="InterPro" id="IPR037272">
    <property type="entry name" value="SNS_sf"/>
</dbReference>
<evidence type="ECO:0000256" key="2">
    <source>
        <dbReference type="ARBA" id="ARBA00022448"/>
    </source>
</evidence>
<feature type="non-terminal residue" evidence="7">
    <location>
        <position position="223"/>
    </location>
</feature>
<accession>X1HQY6</accession>
<keyword evidence="3 6" id="KW-0812">Transmembrane</keyword>
<keyword evidence="2" id="KW-0813">Transport</keyword>
<comment type="subcellular location">
    <subcellularLocation>
        <location evidence="1">Membrane</location>
        <topology evidence="1">Multi-pass membrane protein</topology>
    </subcellularLocation>
</comment>
<feature type="transmembrane region" description="Helical" evidence="6">
    <location>
        <begin position="149"/>
        <end position="167"/>
    </location>
</feature>
<evidence type="ECO:0000313" key="7">
    <source>
        <dbReference type="EMBL" id="GAH71897.1"/>
    </source>
</evidence>
<evidence type="ECO:0008006" key="8">
    <source>
        <dbReference type="Google" id="ProtNLM"/>
    </source>
</evidence>
<gene>
    <name evidence="7" type="ORF">S03H2_43623</name>
</gene>
<evidence type="ECO:0000256" key="6">
    <source>
        <dbReference type="SAM" id="Phobius"/>
    </source>
</evidence>
<feature type="transmembrane region" description="Helical" evidence="6">
    <location>
        <begin position="17"/>
        <end position="37"/>
    </location>
</feature>
<dbReference type="EMBL" id="BARU01027232">
    <property type="protein sequence ID" value="GAH71897.1"/>
    <property type="molecule type" value="Genomic_DNA"/>
</dbReference>
<evidence type="ECO:0000256" key="1">
    <source>
        <dbReference type="ARBA" id="ARBA00004141"/>
    </source>
</evidence>
<sequence length="223" mass="24781">MTRNLDASVNQRFSSRLGFLLSVIGIAVGTGNIWRFPRIVAQNGSDEGAGAFLVAWTVFLFLWSIPLVLAEYAMGRKCRMGVVGTIARIAGEKFAWMGAFMTFVTAAITFFYSVVVGWCLYYFVQMLMNPLPLSTEVAMTRWSEYQGSGWPLVTHAVVMGFGAFAIWRGIKSIERVNKILIPTLLAIVLISVVRGLTLPGAWAGVTYLFTPEWGQLAHPRIWM</sequence>
<keyword evidence="4 6" id="KW-1133">Transmembrane helix</keyword>
<dbReference type="SUPFAM" id="SSF161070">
    <property type="entry name" value="SNF-like"/>
    <property type="match status" value="1"/>
</dbReference>
<feature type="transmembrane region" description="Helical" evidence="6">
    <location>
        <begin position="49"/>
        <end position="73"/>
    </location>
</feature>
<comment type="caution">
    <text evidence="7">The sequence shown here is derived from an EMBL/GenBank/DDBJ whole genome shotgun (WGS) entry which is preliminary data.</text>
</comment>
<organism evidence="7">
    <name type="scientific">marine sediment metagenome</name>
    <dbReference type="NCBI Taxonomy" id="412755"/>
    <lineage>
        <taxon>unclassified sequences</taxon>
        <taxon>metagenomes</taxon>
        <taxon>ecological metagenomes</taxon>
    </lineage>
</organism>
<protein>
    <recommendedName>
        <fullName evidence="8">Sodium-dependent transporter</fullName>
    </recommendedName>
</protein>
<keyword evidence="5 6" id="KW-0472">Membrane</keyword>
<feature type="transmembrane region" description="Helical" evidence="6">
    <location>
        <begin position="94"/>
        <end position="124"/>
    </location>
</feature>
<evidence type="ECO:0000256" key="5">
    <source>
        <dbReference type="ARBA" id="ARBA00023136"/>
    </source>
</evidence>
<reference evidence="7" key="1">
    <citation type="journal article" date="2014" name="Front. Microbiol.">
        <title>High frequency of phylogenetically diverse reductive dehalogenase-homologous genes in deep subseafloor sedimentary metagenomes.</title>
        <authorList>
            <person name="Kawai M."/>
            <person name="Futagami T."/>
            <person name="Toyoda A."/>
            <person name="Takaki Y."/>
            <person name="Nishi S."/>
            <person name="Hori S."/>
            <person name="Arai W."/>
            <person name="Tsubouchi T."/>
            <person name="Morono Y."/>
            <person name="Uchiyama I."/>
            <person name="Ito T."/>
            <person name="Fujiyama A."/>
            <person name="Inagaki F."/>
            <person name="Takami H."/>
        </authorList>
    </citation>
    <scope>NUCLEOTIDE SEQUENCE</scope>
    <source>
        <strain evidence="7">Expedition CK06-06</strain>
    </source>
</reference>
<dbReference type="Pfam" id="PF00209">
    <property type="entry name" value="SNF"/>
    <property type="match status" value="2"/>
</dbReference>
<dbReference type="PROSITE" id="PS50267">
    <property type="entry name" value="NA_NEUROTRAN_SYMP_3"/>
    <property type="match status" value="1"/>
</dbReference>
<dbReference type="InterPro" id="IPR000175">
    <property type="entry name" value="Na/ntran_symport"/>
</dbReference>